<protein>
    <submittedName>
        <fullName evidence="2">NAD(P)-binding protein</fullName>
    </submittedName>
</protein>
<name>A0A165NR48_EXIGL</name>
<dbReference type="Pfam" id="PF00106">
    <property type="entry name" value="adh_short"/>
    <property type="match status" value="1"/>
</dbReference>
<organism evidence="2 3">
    <name type="scientific">Exidia glandulosa HHB12029</name>
    <dbReference type="NCBI Taxonomy" id="1314781"/>
    <lineage>
        <taxon>Eukaryota</taxon>
        <taxon>Fungi</taxon>
        <taxon>Dikarya</taxon>
        <taxon>Basidiomycota</taxon>
        <taxon>Agaricomycotina</taxon>
        <taxon>Agaricomycetes</taxon>
        <taxon>Auriculariales</taxon>
        <taxon>Exidiaceae</taxon>
        <taxon>Exidia</taxon>
    </lineage>
</organism>
<sequence length="306" mass="33445">MGNLFSQFFPPKAQWTAKDIPNLTGKVAIVTGANVGIGKETAKALLAHGAKVYVAARSKSKAEAAIADLKAETGKEAYFLELDLSDLVAVKRSAEVFSSKEQKLNILIANAGVWSTPLDQLSKQNYDLQLGTNVLGHYYFTKLLLPLLQNGVSIDNFSRVVTVSSPAADLSGPIVWESFTDSPARRKMSPMDLYGQSKLLNVIVSREFAQRYADTGILFSSVNPGNISSDLYRDLKGVQRVVLGFMLYDLEHGALTQLYAATAPTANLNGGHYIPWARHGKVTKKALDPVINGRVWDWMEEQVVAL</sequence>
<dbReference type="PANTHER" id="PTHR43157">
    <property type="entry name" value="PHOSPHATIDYLINOSITOL-GLYCAN BIOSYNTHESIS CLASS F PROTEIN-RELATED"/>
    <property type="match status" value="1"/>
</dbReference>
<reference evidence="2 3" key="1">
    <citation type="journal article" date="2016" name="Mol. Biol. Evol.">
        <title>Comparative Genomics of Early-Diverging Mushroom-Forming Fungi Provides Insights into the Origins of Lignocellulose Decay Capabilities.</title>
        <authorList>
            <person name="Nagy L.G."/>
            <person name="Riley R."/>
            <person name="Tritt A."/>
            <person name="Adam C."/>
            <person name="Daum C."/>
            <person name="Floudas D."/>
            <person name="Sun H."/>
            <person name="Yadav J.S."/>
            <person name="Pangilinan J."/>
            <person name="Larsson K.H."/>
            <person name="Matsuura K."/>
            <person name="Barry K."/>
            <person name="Labutti K."/>
            <person name="Kuo R."/>
            <person name="Ohm R.A."/>
            <person name="Bhattacharya S.S."/>
            <person name="Shirouzu T."/>
            <person name="Yoshinaga Y."/>
            <person name="Martin F.M."/>
            <person name="Grigoriev I.V."/>
            <person name="Hibbett D.S."/>
        </authorList>
    </citation>
    <scope>NUCLEOTIDE SEQUENCE [LARGE SCALE GENOMIC DNA]</scope>
    <source>
        <strain evidence="2 3">HHB12029</strain>
    </source>
</reference>
<dbReference type="OrthoDB" id="191139at2759"/>
<keyword evidence="3" id="KW-1185">Reference proteome</keyword>
<dbReference type="GO" id="GO:0016491">
    <property type="term" value="F:oxidoreductase activity"/>
    <property type="evidence" value="ECO:0007669"/>
    <property type="project" value="UniProtKB-KW"/>
</dbReference>
<dbReference type="PRINTS" id="PR00081">
    <property type="entry name" value="GDHRDH"/>
</dbReference>
<dbReference type="Proteomes" id="UP000077266">
    <property type="component" value="Unassembled WGS sequence"/>
</dbReference>
<dbReference type="InterPro" id="IPR036291">
    <property type="entry name" value="NAD(P)-bd_dom_sf"/>
</dbReference>
<dbReference type="STRING" id="1314781.A0A165NR48"/>
<dbReference type="AlphaFoldDB" id="A0A165NR48"/>
<dbReference type="SUPFAM" id="SSF51735">
    <property type="entry name" value="NAD(P)-binding Rossmann-fold domains"/>
    <property type="match status" value="1"/>
</dbReference>
<proteinExistence type="predicted"/>
<evidence type="ECO:0000313" key="2">
    <source>
        <dbReference type="EMBL" id="KZW01101.1"/>
    </source>
</evidence>
<dbReference type="InParanoid" id="A0A165NR48"/>
<dbReference type="EMBL" id="KV425896">
    <property type="protein sequence ID" value="KZW01101.1"/>
    <property type="molecule type" value="Genomic_DNA"/>
</dbReference>
<dbReference type="PANTHER" id="PTHR43157:SF31">
    <property type="entry name" value="PHOSPHATIDYLINOSITOL-GLYCAN BIOSYNTHESIS CLASS F PROTEIN"/>
    <property type="match status" value="1"/>
</dbReference>
<evidence type="ECO:0000313" key="3">
    <source>
        <dbReference type="Proteomes" id="UP000077266"/>
    </source>
</evidence>
<keyword evidence="1" id="KW-0560">Oxidoreductase</keyword>
<gene>
    <name evidence="2" type="ORF">EXIGLDRAFT_638674</name>
</gene>
<dbReference type="Gene3D" id="3.40.50.720">
    <property type="entry name" value="NAD(P)-binding Rossmann-like Domain"/>
    <property type="match status" value="1"/>
</dbReference>
<dbReference type="InterPro" id="IPR002347">
    <property type="entry name" value="SDR_fam"/>
</dbReference>
<evidence type="ECO:0000256" key="1">
    <source>
        <dbReference type="ARBA" id="ARBA00023002"/>
    </source>
</evidence>
<accession>A0A165NR48</accession>